<keyword evidence="1" id="KW-0812">Transmembrane</keyword>
<dbReference type="SUPFAM" id="SSF82693">
    <property type="entry name" value="Multidrug efflux transporter AcrB pore domain, PN1, PN2, PC1 and PC2 subdomains"/>
    <property type="match status" value="2"/>
</dbReference>
<dbReference type="GO" id="GO:0042910">
    <property type="term" value="F:xenobiotic transmembrane transporter activity"/>
    <property type="evidence" value="ECO:0007669"/>
    <property type="project" value="TreeGrafter"/>
</dbReference>
<evidence type="ECO:0000313" key="2">
    <source>
        <dbReference type="EMBL" id="TLU66758.1"/>
    </source>
</evidence>
<dbReference type="Gene3D" id="3.30.70.1430">
    <property type="entry name" value="Multidrug efflux transporter AcrB pore domain"/>
    <property type="match status" value="2"/>
</dbReference>
<feature type="transmembrane region" description="Helical" evidence="1">
    <location>
        <begin position="363"/>
        <end position="383"/>
    </location>
</feature>
<comment type="caution">
    <text evidence="2">The sequence shown here is derived from an EMBL/GenBank/DDBJ whole genome shotgun (WGS) entry which is preliminary data.</text>
</comment>
<feature type="transmembrane region" description="Helical" evidence="1">
    <location>
        <begin position="395"/>
        <end position="417"/>
    </location>
</feature>
<organism evidence="2 3">
    <name type="scientific">Thalassotalea litorea</name>
    <dbReference type="NCBI Taxonomy" id="2020715"/>
    <lineage>
        <taxon>Bacteria</taxon>
        <taxon>Pseudomonadati</taxon>
        <taxon>Pseudomonadota</taxon>
        <taxon>Gammaproteobacteria</taxon>
        <taxon>Alteromonadales</taxon>
        <taxon>Colwelliaceae</taxon>
        <taxon>Thalassotalea</taxon>
    </lineage>
</organism>
<dbReference type="Gene3D" id="3.30.70.1320">
    <property type="entry name" value="Multidrug efflux transporter AcrB pore domain like"/>
    <property type="match status" value="1"/>
</dbReference>
<feature type="transmembrane region" description="Helical" evidence="1">
    <location>
        <begin position="969"/>
        <end position="988"/>
    </location>
</feature>
<evidence type="ECO:0000256" key="1">
    <source>
        <dbReference type="SAM" id="Phobius"/>
    </source>
</evidence>
<accession>A0A5R9IXV1</accession>
<dbReference type="PANTHER" id="PTHR32063">
    <property type="match status" value="1"/>
</dbReference>
<dbReference type="Gene3D" id="3.30.2090.10">
    <property type="entry name" value="Multidrug efflux transporter AcrB TolC docking domain, DN and DC subdomains"/>
    <property type="match status" value="2"/>
</dbReference>
<feature type="transmembrane region" description="Helical" evidence="1">
    <location>
        <begin position="437"/>
        <end position="458"/>
    </location>
</feature>
<feature type="transmembrane region" description="Helical" evidence="1">
    <location>
        <begin position="923"/>
        <end position="948"/>
    </location>
</feature>
<dbReference type="SUPFAM" id="SSF82714">
    <property type="entry name" value="Multidrug efflux transporter AcrB TolC docking domain, DN and DC subdomains"/>
    <property type="match status" value="2"/>
</dbReference>
<feature type="transmembrane region" description="Helical" evidence="1">
    <location>
        <begin position="337"/>
        <end position="356"/>
    </location>
</feature>
<keyword evidence="1" id="KW-0472">Membrane</keyword>
<keyword evidence="3" id="KW-1185">Reference proteome</keyword>
<feature type="transmembrane region" description="Helical" evidence="1">
    <location>
        <begin position="867"/>
        <end position="886"/>
    </location>
</feature>
<dbReference type="Proteomes" id="UP000307790">
    <property type="component" value="Unassembled WGS sequence"/>
</dbReference>
<dbReference type="RefSeq" id="WP_138318823.1">
    <property type="nucleotide sequence ID" value="NZ_VCBC01000004.1"/>
</dbReference>
<dbReference type="Gene3D" id="1.20.1640.10">
    <property type="entry name" value="Multidrug efflux transporter AcrB transmembrane domain"/>
    <property type="match status" value="2"/>
</dbReference>
<feature type="transmembrane region" description="Helical" evidence="1">
    <location>
        <begin position="898"/>
        <end position="917"/>
    </location>
</feature>
<dbReference type="PANTHER" id="PTHR32063:SF33">
    <property type="entry name" value="RND SUPERFAMILY EFFLUX PUMP PERMEASE COMPONENT"/>
    <property type="match status" value="1"/>
</dbReference>
<keyword evidence="1" id="KW-1133">Transmembrane helix</keyword>
<feature type="transmembrane region" description="Helical" evidence="1">
    <location>
        <begin position="464"/>
        <end position="482"/>
    </location>
</feature>
<name>A0A5R9IXV1_9GAMM</name>
<evidence type="ECO:0000313" key="3">
    <source>
        <dbReference type="Proteomes" id="UP000307790"/>
    </source>
</evidence>
<gene>
    <name evidence="2" type="ORF">FE810_04415</name>
</gene>
<reference evidence="2 3" key="1">
    <citation type="submission" date="2019-05" db="EMBL/GenBank/DDBJ databases">
        <title>Genome sequences of Thalassotalea litorea 1K03283.</title>
        <authorList>
            <person name="Zhang D."/>
        </authorList>
    </citation>
    <scope>NUCLEOTIDE SEQUENCE [LARGE SCALE GENOMIC DNA]</scope>
    <source>
        <strain evidence="2 3">MCCC 1K03283</strain>
    </source>
</reference>
<dbReference type="AlphaFoldDB" id="A0A5R9IXV1"/>
<dbReference type="GO" id="GO:0005886">
    <property type="term" value="C:plasma membrane"/>
    <property type="evidence" value="ECO:0007669"/>
    <property type="project" value="TreeGrafter"/>
</dbReference>
<dbReference type="OrthoDB" id="5287122at2"/>
<dbReference type="PRINTS" id="PR00702">
    <property type="entry name" value="ACRIFLAVINRP"/>
</dbReference>
<feature type="transmembrane region" description="Helical" evidence="1">
    <location>
        <begin position="20"/>
        <end position="38"/>
    </location>
</feature>
<dbReference type="Pfam" id="PF00873">
    <property type="entry name" value="ACR_tran"/>
    <property type="match status" value="1"/>
</dbReference>
<sequence>MQPVDEKLTGIIAWFTRNSVAANLLMVFILVMGIYSYLTITKKMFPEFSTNSIQVSVIHPGAAPEDVEQSVVIKIEDVLENIKGIKRITSQSREGSGTVTIEIKNGFPLSEKLDEIQMQINTIQTFPDQIERPLVVKQEFEADVLWVSVYGDMERRTRQELAQNIRDEIMLLPEVNIASVVGNRDYEISIEVSELTLIEYGLTFDQISQAIRSSSLDLPGGTIKSRGGYIQLRTEGQAYTGEEYANLVLRTEPDGTRLLLKDVATIRDEFVEGEGFARFDGKEASNIRIKSTADQNDLAIAEAVKKYVEQKRAAVPDGVALDVYGDSSFYLSERLNMMFSNLLLGALLVFIVLTLFLRIRVAFWVMVGIPICFLGAFMFMPLLGEYSVTVNLLSLFAFIMVLGIVVDDAIVIGESVYSEIQTSGHSENSVIRGTHKVAMPATFGVLTTIAAFLPLIFIDANAATFFRSIAVVVGLCLVFSIIESKWILPAHLAHIKYKEIDPVNAHLIHRVQLWFKNWLDKFIKTTYKNTLEIALRNRYNTLASFIAILCISMGLILGSLVKVEVFPNVPSDFIQGQITMVDGTPPEQRNQAIDEIIDAAYRTSKKHSEEGETFIAHSMVWTQGDLGGGMLLELNKPEFRNLNSFEIEKLWREEVGSLPGVRELRLFAGTNAGGGSALEFQLTGKNDDELELAALMLQNQLSEYAGVYDIRNSFSRGQEEIKLKIKPAAEVLGLTLTDLARQTRQAFYGEEAQRIQRGRDELKVMVRYPEEERRSLADLENMWVRTPTGDAVPFYQVADIELGQGFSRITRINQKRSITIAAEIDSEKVESSKIIADVNQEVIPKILEKYPSVEYGMEGAGKEQMELIGQLIMATLISLFLIYGLIAIPTKSYAQPLIIMSVIPFGIIGAIFGHLILGKTVNMMSMFGFIALSGVVVNDSLILVDFINKAKDQGMRLFDVVVSAGMQRFRAILLTSLTTFFGVLPIYAETSLQAQFIIPMAISLGFGILFATVITLFLIPALYLIKEDIQNIRWFGRKADTEADKNRLQVKW</sequence>
<protein>
    <submittedName>
        <fullName evidence="2">Efflux RND transporter permease subunit</fullName>
    </submittedName>
</protein>
<feature type="transmembrane region" description="Helical" evidence="1">
    <location>
        <begin position="1000"/>
        <end position="1025"/>
    </location>
</feature>
<proteinExistence type="predicted"/>
<dbReference type="Gene3D" id="3.30.70.1440">
    <property type="entry name" value="Multidrug efflux transporter AcrB pore domain"/>
    <property type="match status" value="1"/>
</dbReference>
<feature type="transmembrane region" description="Helical" evidence="1">
    <location>
        <begin position="542"/>
        <end position="561"/>
    </location>
</feature>
<dbReference type="InterPro" id="IPR027463">
    <property type="entry name" value="AcrB_DN_DC_subdom"/>
</dbReference>
<dbReference type="InterPro" id="IPR001036">
    <property type="entry name" value="Acrflvin-R"/>
</dbReference>
<dbReference type="SUPFAM" id="SSF82866">
    <property type="entry name" value="Multidrug efflux transporter AcrB transmembrane domain"/>
    <property type="match status" value="2"/>
</dbReference>
<dbReference type="EMBL" id="VCBC01000004">
    <property type="protein sequence ID" value="TLU66758.1"/>
    <property type="molecule type" value="Genomic_DNA"/>
</dbReference>